<organism evidence="7 8">
    <name type="scientific">Erysiphe neolycopersici</name>
    <dbReference type="NCBI Taxonomy" id="212602"/>
    <lineage>
        <taxon>Eukaryota</taxon>
        <taxon>Fungi</taxon>
        <taxon>Dikarya</taxon>
        <taxon>Ascomycota</taxon>
        <taxon>Pezizomycotina</taxon>
        <taxon>Leotiomycetes</taxon>
        <taxon>Erysiphales</taxon>
        <taxon>Erysiphaceae</taxon>
        <taxon>Erysiphe</taxon>
    </lineage>
</organism>
<name>A0A420HC69_9PEZI</name>
<evidence type="ECO:0000259" key="3">
    <source>
        <dbReference type="Pfam" id="PF24097"/>
    </source>
</evidence>
<dbReference type="Proteomes" id="UP000286134">
    <property type="component" value="Unassembled WGS sequence"/>
</dbReference>
<feature type="domain" description="Nucleoporin POM152 N-terminal transmembrane" evidence="3">
    <location>
        <begin position="57"/>
        <end position="142"/>
    </location>
</feature>
<accession>A0A420HC69</accession>
<evidence type="ECO:0000259" key="2">
    <source>
        <dbReference type="Pfam" id="PF23664"/>
    </source>
</evidence>
<evidence type="ECO:0000313" key="8">
    <source>
        <dbReference type="Proteomes" id="UP000286134"/>
    </source>
</evidence>
<dbReference type="Pfam" id="PF24519">
    <property type="entry name" value="Ig-like_Pom152_1"/>
    <property type="match status" value="1"/>
</dbReference>
<feature type="domain" description="Nucleoporin POM152 immunoglobulin-like" evidence="2">
    <location>
        <begin position="554"/>
        <end position="656"/>
    </location>
</feature>
<dbReference type="PANTHER" id="PTHR28206">
    <property type="entry name" value="NUCLEOPORIN POM152"/>
    <property type="match status" value="1"/>
</dbReference>
<feature type="domain" description="Nucleoporin POM152 immunoglobulin-like" evidence="2">
    <location>
        <begin position="664"/>
        <end position="746"/>
    </location>
</feature>
<dbReference type="GO" id="GO:0006999">
    <property type="term" value="P:nuclear pore organization"/>
    <property type="evidence" value="ECO:0007669"/>
    <property type="project" value="TreeGrafter"/>
</dbReference>
<gene>
    <name evidence="7" type="ORF">OnM2_093018</name>
</gene>
<dbReference type="EMBL" id="MCFK01009341">
    <property type="protein sequence ID" value="RKF54983.1"/>
    <property type="molecule type" value="Genomic_DNA"/>
</dbReference>
<sequence>MSRTPRLRSSYPSTPGSDTTDSIEKDDGKISVRLSELPQTSPNSIPSSPVIPIHILDAPSQRLYTSAIYFALLAYRLYDWWSLIEDDSTSMSLFLKWCSVDLVFLYGVPMLRIPWMEWSNLTSVLACLVHALFNGFLMFRIHLPFESWLLILVKTVFDREMSISEKSVRPARTLQNSSLIMGKQIINILPEGHAVMNPDRLPFCIDSGHPTAKIPLFFNQTKPNYIELTRIDFETNVNETIVLTQKEIKKIRKLQEESLLSIYYTTKKPGLYRLNKVIDNTKLEVQRRMSDTLVVRCPRAMIKSSAVNKCAGDLSDLKIEIEGTPPLKVLYTRVANGIESGHYFPNVQPENFVSPLIGSTDSPLRVSGDSDVSWGKSHRMSVPLNETMTVIGSWLYSIDQIHDAAGNIANFSSGLNSGSEDSERVHPKDDRIEQSLTVHDRPLVFFNTCNSEKPLMVAKGKTKEMPIEYQATSRKSAEYNLHDTSHFVTWTFSPSEALSKSGDHGKNAVMEEYFAHSSNDHPIIRETGLYTLTSVRSKHCEGSVQEPASCLLINPPEPDLTLISENISDNCAGNSVGLLVDLNLIGSPPFILKYDIITQSGKTSKYVEIDGLRHQLELKPLEAGHFKYQFTSISDEVYKDYSLLDKVLILEQDVKPPAFAELRVSQSTIDACLEEPVYLNVKLTGEKPFSLEYEIIYEGRRKKIKTSGIDSSTFTIKTDPLSKGGEYTLALTSVQDNTGCKIFLKSQAKFNVQRQRPKAAFGKLDGNFKVVAVEGREVEIPLRLSGRAPWNIKYRMETNETGKIMEKVAKSTNDVLRVNENGKYEIIEVSDDQCPGSIDKISSMFEVEWFPRPYVTLADTAAITHGEDKFVKREICEGDIDTLQMKLIGSPPFNVKYQVRHKPVQGSGSIINRELEAALSSATIPLESSKAGIYEYKFLELSDALYDYDGHKFSPLLVEQKVNRKPSAYFMKPGQSYKYCEEELDVDEAIPIKLEGVPPFSLEVDIKHQSNSRPENVKIANIETNHYNFKIPHHVLSLGNHYVSIRKIRDSCGCQQKTEQGAPHVQVQVYHAPTIRPLDTKTHYCVGDRIAYSLSGLPPFEIIYDFQGVQRKAKSTSTTFKRFAETPGLFTITAVADRASECKAQTHLQKVIHALPMAKISQGRQVEVDIHEGAEADLLFEFWGEPPFEFTYTRSSLKTHKGQRSHVLETRHETSTEFTKLIRSSQEGVYEVIAIKDRYCSFALDKKKSKIS</sequence>
<dbReference type="AlphaFoldDB" id="A0A420HC69"/>
<dbReference type="GO" id="GO:0070762">
    <property type="term" value="C:nuclear pore transmembrane ring"/>
    <property type="evidence" value="ECO:0007669"/>
    <property type="project" value="TreeGrafter"/>
</dbReference>
<dbReference type="InterPro" id="IPR056544">
    <property type="entry name" value="Ig_POM152"/>
</dbReference>
<feature type="compositionally biased region" description="Polar residues" evidence="1">
    <location>
        <begin position="10"/>
        <end position="20"/>
    </location>
</feature>
<dbReference type="InterPro" id="IPR056540">
    <property type="entry name" value="TMD_POM152"/>
</dbReference>
<dbReference type="OrthoDB" id="5529162at2759"/>
<dbReference type="Pfam" id="PF24097">
    <property type="entry name" value="TMD_POM152"/>
    <property type="match status" value="1"/>
</dbReference>
<reference evidence="7 8" key="1">
    <citation type="journal article" date="2018" name="BMC Genomics">
        <title>Comparative genome analyses reveal sequence features reflecting distinct modes of host-adaptation between dicot and monocot powdery mildew.</title>
        <authorList>
            <person name="Wu Y."/>
            <person name="Ma X."/>
            <person name="Pan Z."/>
            <person name="Kale S.D."/>
            <person name="Song Y."/>
            <person name="King H."/>
            <person name="Zhang Q."/>
            <person name="Presley C."/>
            <person name="Deng X."/>
            <person name="Wei C.I."/>
            <person name="Xiao S."/>
        </authorList>
    </citation>
    <scope>NUCLEOTIDE SEQUENCE [LARGE SCALE GENOMIC DNA]</scope>
    <source>
        <strain evidence="7">UMSG2</strain>
    </source>
</reference>
<evidence type="ECO:0000259" key="5">
    <source>
        <dbReference type="Pfam" id="PF24519"/>
    </source>
</evidence>
<feature type="domain" description="Nucleoporin POM152 ninth Ig-like" evidence="6">
    <location>
        <begin position="1073"/>
        <end position="1151"/>
    </location>
</feature>
<evidence type="ECO:0000259" key="6">
    <source>
        <dbReference type="Pfam" id="PF24527"/>
    </source>
</evidence>
<evidence type="ECO:0000256" key="1">
    <source>
        <dbReference type="SAM" id="MobiDB-lite"/>
    </source>
</evidence>
<dbReference type="GO" id="GO:0006606">
    <property type="term" value="P:protein import into nucleus"/>
    <property type="evidence" value="ECO:0007669"/>
    <property type="project" value="TreeGrafter"/>
</dbReference>
<evidence type="ECO:0000313" key="7">
    <source>
        <dbReference type="EMBL" id="RKF54983.1"/>
    </source>
</evidence>
<dbReference type="InterPro" id="IPR056543">
    <property type="entry name" value="Ig-like_POM152_9th"/>
</dbReference>
<feature type="domain" description="Nucleoporin POM152 Ig-like" evidence="4">
    <location>
        <begin position="1160"/>
        <end position="1249"/>
    </location>
</feature>
<dbReference type="Pfam" id="PF24312">
    <property type="entry name" value="Ig-like_POM152"/>
    <property type="match status" value="3"/>
</dbReference>
<feature type="domain" description="Nucleoporin POM152 immunoglobulin-like" evidence="2">
    <location>
        <begin position="874"/>
        <end position="963"/>
    </location>
</feature>
<dbReference type="InterPro" id="IPR056541">
    <property type="entry name" value="Ig-like_POM152"/>
</dbReference>
<dbReference type="Pfam" id="PF24527">
    <property type="entry name" value="Ig-like_Pom152_9"/>
    <property type="match status" value="1"/>
</dbReference>
<feature type="domain" description="Nucleoporin POM152 first Ig-like" evidence="5">
    <location>
        <begin position="194"/>
        <end position="294"/>
    </location>
</feature>
<dbReference type="InterPro" id="IPR056542">
    <property type="entry name" value="Ig-like_POM152_1st"/>
</dbReference>
<dbReference type="STRING" id="212602.A0A420HC69"/>
<dbReference type="PANTHER" id="PTHR28206:SF1">
    <property type="entry name" value="NUCLEOPORIN POM152"/>
    <property type="match status" value="1"/>
</dbReference>
<dbReference type="InterPro" id="IPR037701">
    <property type="entry name" value="Pom152"/>
</dbReference>
<evidence type="ECO:0000259" key="4">
    <source>
        <dbReference type="Pfam" id="PF24312"/>
    </source>
</evidence>
<dbReference type="Pfam" id="PF23664">
    <property type="entry name" value="Ig_Pom152"/>
    <property type="match status" value="3"/>
</dbReference>
<feature type="domain" description="Nucleoporin POM152 Ig-like" evidence="4">
    <location>
        <begin position="441"/>
        <end position="550"/>
    </location>
</feature>
<keyword evidence="8" id="KW-1185">Reference proteome</keyword>
<comment type="caution">
    <text evidence="7">The sequence shown here is derived from an EMBL/GenBank/DDBJ whole genome shotgun (WGS) entry which is preliminary data.</text>
</comment>
<proteinExistence type="predicted"/>
<dbReference type="GO" id="GO:0017056">
    <property type="term" value="F:structural constituent of nuclear pore"/>
    <property type="evidence" value="ECO:0007669"/>
    <property type="project" value="InterPro"/>
</dbReference>
<protein>
    <submittedName>
        <fullName evidence="7">Nucleoporin POM152</fullName>
    </submittedName>
</protein>
<feature type="domain" description="Nucleoporin POM152 Ig-like" evidence="4">
    <location>
        <begin position="756"/>
        <end position="843"/>
    </location>
</feature>
<feature type="region of interest" description="Disordered" evidence="1">
    <location>
        <begin position="1"/>
        <end position="26"/>
    </location>
</feature>